<dbReference type="InterPro" id="IPR016047">
    <property type="entry name" value="M23ase_b-sheet_dom"/>
</dbReference>
<comment type="caution">
    <text evidence="3">The sequence shown here is derived from an EMBL/GenBank/DDBJ whole genome shotgun (WGS) entry which is preliminary data.</text>
</comment>
<dbReference type="PANTHER" id="PTHR21666:SF270">
    <property type="entry name" value="MUREIN HYDROLASE ACTIVATOR ENVC"/>
    <property type="match status" value="1"/>
</dbReference>
<feature type="signal peptide" evidence="1">
    <location>
        <begin position="1"/>
        <end position="20"/>
    </location>
</feature>
<dbReference type="InterPro" id="IPR035986">
    <property type="entry name" value="PKD_dom_sf"/>
</dbReference>
<name>A0ABR7Y366_9SPHI</name>
<evidence type="ECO:0000313" key="4">
    <source>
        <dbReference type="Proteomes" id="UP000606494"/>
    </source>
</evidence>
<keyword evidence="1" id="KW-0732">Signal</keyword>
<accession>A0ABR7Y366</accession>
<feature type="chain" id="PRO_5047484865" evidence="1">
    <location>
        <begin position="21"/>
        <end position="471"/>
    </location>
</feature>
<dbReference type="SUPFAM" id="SSF49299">
    <property type="entry name" value="PKD domain"/>
    <property type="match status" value="2"/>
</dbReference>
<dbReference type="Gene3D" id="2.70.70.10">
    <property type="entry name" value="Glucose Permease (Domain IIA)"/>
    <property type="match status" value="1"/>
</dbReference>
<dbReference type="InterPro" id="IPR013783">
    <property type="entry name" value="Ig-like_fold"/>
</dbReference>
<dbReference type="SUPFAM" id="SSF51261">
    <property type="entry name" value="Duplicated hybrid motif"/>
    <property type="match status" value="1"/>
</dbReference>
<feature type="domain" description="PKD" evidence="2">
    <location>
        <begin position="423"/>
        <end position="471"/>
    </location>
</feature>
<proteinExistence type="predicted"/>
<reference evidence="3 4" key="1">
    <citation type="submission" date="2020-08" db="EMBL/GenBank/DDBJ databases">
        <title>Sphingobacterium sp. DN00404 isolated from aquaculture water.</title>
        <authorList>
            <person name="Zhang M."/>
        </authorList>
    </citation>
    <scope>NUCLEOTIDE SEQUENCE [LARGE SCALE GENOMIC DNA]</scope>
    <source>
        <strain evidence="3 4">KCTC 32294</strain>
    </source>
</reference>
<evidence type="ECO:0000256" key="1">
    <source>
        <dbReference type="SAM" id="SignalP"/>
    </source>
</evidence>
<evidence type="ECO:0000313" key="3">
    <source>
        <dbReference type="EMBL" id="MBD1425740.1"/>
    </source>
</evidence>
<dbReference type="Pfam" id="PF01551">
    <property type="entry name" value="Peptidase_M23"/>
    <property type="match status" value="1"/>
</dbReference>
<gene>
    <name evidence="3" type="ORF">H8B17_09120</name>
</gene>
<dbReference type="EMBL" id="JACNYK010000002">
    <property type="protein sequence ID" value="MBD1425740.1"/>
    <property type="molecule type" value="Genomic_DNA"/>
</dbReference>
<dbReference type="InterPro" id="IPR050570">
    <property type="entry name" value="Cell_wall_metabolism_enzyme"/>
</dbReference>
<dbReference type="RefSeq" id="WP_190308878.1">
    <property type="nucleotide sequence ID" value="NZ_JACNYK010000002.1"/>
</dbReference>
<dbReference type="PANTHER" id="PTHR21666">
    <property type="entry name" value="PEPTIDASE-RELATED"/>
    <property type="match status" value="1"/>
</dbReference>
<dbReference type="Proteomes" id="UP000606494">
    <property type="component" value="Unassembled WGS sequence"/>
</dbReference>
<organism evidence="3 4">
    <name type="scientific">Sphingobacterium arenae</name>
    <dbReference type="NCBI Taxonomy" id="1280598"/>
    <lineage>
        <taxon>Bacteria</taxon>
        <taxon>Pseudomonadati</taxon>
        <taxon>Bacteroidota</taxon>
        <taxon>Sphingobacteriia</taxon>
        <taxon>Sphingobacteriales</taxon>
        <taxon>Sphingobacteriaceae</taxon>
        <taxon>Sphingobacterium</taxon>
    </lineage>
</organism>
<sequence length="471" mass="54169">MMIRFLGLLLYAAICQQAAAWPMYIDFNIGDDHHITLQDRYGEKHTCKLKLVSIDHEYEPNYWHRIPKEYQAKHLKSVRLSLEVNGRKVELIKRPYQSPVSVDGFRLYVEDTKRWAKEASFLAIENFLKDARIAVALDNESWGPSDMLFPIRSYRWGSSPYQNTWGSLVPYNSLYYHRGEDFGAIPDQLEVQAILEGTVMETPLPKGDGKSNAIVVRHDADFTYRVSHVNTTTVQKNIQKDVHIEDGEILAKTGNTYRRPGAQYRDPHLHIDFTYKGRPVSTFPFLIEAYFRDYPENLIAISGSYAYTMPGEEVALDATRSIVRTGHRIIDYTWKLHDGQIVNQAKHKLRYSRPGLYTEELIVRTDDGSEDRDFLQVRVFDNRNNESLAYGWAYHTPVRGLRPGQTVRFWNRLTGIKGDVSLDTGDGSSAKTIEKEYEYQYANPGTYTATFSGRGTDGHEVTVKMKIVVEE</sequence>
<dbReference type="PROSITE" id="PS50093">
    <property type="entry name" value="PKD"/>
    <property type="match status" value="1"/>
</dbReference>
<protein>
    <submittedName>
        <fullName evidence="3">Peptidoglycan DD-metalloendopeptidase family protein</fullName>
    </submittedName>
</protein>
<dbReference type="Pfam" id="PF18911">
    <property type="entry name" value="PKD_4"/>
    <property type="match status" value="1"/>
</dbReference>
<dbReference type="InterPro" id="IPR011055">
    <property type="entry name" value="Dup_hybrid_motif"/>
</dbReference>
<dbReference type="InterPro" id="IPR000601">
    <property type="entry name" value="PKD_dom"/>
</dbReference>
<keyword evidence="4" id="KW-1185">Reference proteome</keyword>
<dbReference type="Gene3D" id="2.60.40.10">
    <property type="entry name" value="Immunoglobulins"/>
    <property type="match status" value="1"/>
</dbReference>
<evidence type="ECO:0000259" key="2">
    <source>
        <dbReference type="PROSITE" id="PS50093"/>
    </source>
</evidence>